<proteinExistence type="predicted"/>
<dbReference type="AlphaFoldDB" id="A0A072NHG6"/>
<sequence>MRKYYMLFIMIFIIWLAGCSDNTQSKTVGDLLQNKEEIKLVNYNNEVFLNNDKEIQNFKDLIDDVQVKEISHKEFKKIFQSQEEFREKLESLALFVFDKENNEEPPTIV</sequence>
<dbReference type="RefSeq" id="WP_035197284.1">
    <property type="nucleotide sequence ID" value="NZ_JJRY01000018.1"/>
</dbReference>
<reference evidence="2 3" key="1">
    <citation type="submission" date="2014-04" db="EMBL/GenBank/DDBJ databases">
        <title>Draft genome sequence of Bacillus azotoformans MEV2011, a (co-) denitrifying strain unable to grow in the presence of oxygen.</title>
        <authorList>
            <person name="Nielsen M."/>
            <person name="Schreiber L."/>
            <person name="Finster K."/>
            <person name="Schramm A."/>
        </authorList>
    </citation>
    <scope>NUCLEOTIDE SEQUENCE [LARGE SCALE GENOMIC DNA]</scope>
    <source>
        <strain evidence="2 3">MEV2011</strain>
    </source>
</reference>
<dbReference type="EMBL" id="JJRY01000018">
    <property type="protein sequence ID" value="KEF37114.1"/>
    <property type="molecule type" value="Genomic_DNA"/>
</dbReference>
<feature type="signal peptide" evidence="1">
    <location>
        <begin position="1"/>
        <end position="19"/>
    </location>
</feature>
<feature type="chain" id="PRO_5038696948" evidence="1">
    <location>
        <begin position="20"/>
        <end position="109"/>
    </location>
</feature>
<dbReference type="PROSITE" id="PS51257">
    <property type="entry name" value="PROKAR_LIPOPROTEIN"/>
    <property type="match status" value="1"/>
</dbReference>
<accession>A0A072NHG6</accession>
<evidence type="ECO:0000256" key="1">
    <source>
        <dbReference type="SAM" id="SignalP"/>
    </source>
</evidence>
<gene>
    <name evidence="2" type="ORF">M670_03707</name>
</gene>
<dbReference type="PATRIC" id="fig|1348973.3.peg.3584"/>
<protein>
    <submittedName>
        <fullName evidence="2">Uncharacterized protein</fullName>
    </submittedName>
</protein>
<dbReference type="Proteomes" id="UP000027936">
    <property type="component" value="Unassembled WGS sequence"/>
</dbReference>
<comment type="caution">
    <text evidence="2">The sequence shown here is derived from an EMBL/GenBank/DDBJ whole genome shotgun (WGS) entry which is preliminary data.</text>
</comment>
<evidence type="ECO:0000313" key="3">
    <source>
        <dbReference type="Proteomes" id="UP000027936"/>
    </source>
</evidence>
<organism evidence="2 3">
    <name type="scientific">Schinkia azotoformans MEV2011</name>
    <dbReference type="NCBI Taxonomy" id="1348973"/>
    <lineage>
        <taxon>Bacteria</taxon>
        <taxon>Bacillati</taxon>
        <taxon>Bacillota</taxon>
        <taxon>Bacilli</taxon>
        <taxon>Bacillales</taxon>
        <taxon>Bacillaceae</taxon>
        <taxon>Calidifontibacillus/Schinkia group</taxon>
        <taxon>Schinkia</taxon>
    </lineage>
</organism>
<evidence type="ECO:0000313" key="2">
    <source>
        <dbReference type="EMBL" id="KEF37114.1"/>
    </source>
</evidence>
<keyword evidence="1" id="KW-0732">Signal</keyword>
<name>A0A072NHG6_SCHAZ</name>